<evidence type="ECO:0000313" key="1">
    <source>
        <dbReference type="EMBL" id="KAL2724925.1"/>
    </source>
</evidence>
<gene>
    <name evidence="1" type="ORF">V1477_018786</name>
</gene>
<dbReference type="EMBL" id="JAYRBN010000112">
    <property type="protein sequence ID" value="KAL2724925.1"/>
    <property type="molecule type" value="Genomic_DNA"/>
</dbReference>
<sequence>MKYKKHIFHEYTWHDLRITNIKLNFVTFVKNKKQKKELDFCSYGKNCIDIQIIMNIIKLHKYPLIFFVFNYQYGFVIIENFDKLS</sequence>
<comment type="caution">
    <text evidence="1">The sequence shown here is derived from an EMBL/GenBank/DDBJ whole genome shotgun (WGS) entry which is preliminary data.</text>
</comment>
<reference evidence="1 2" key="1">
    <citation type="journal article" date="2024" name="Ann. Entomol. Soc. Am.">
        <title>Genomic analyses of the southern and eastern yellowjacket wasps (Hymenoptera: Vespidae) reveal evolutionary signatures of social life.</title>
        <authorList>
            <person name="Catto M.A."/>
            <person name="Caine P.B."/>
            <person name="Orr S.E."/>
            <person name="Hunt B.G."/>
            <person name="Goodisman M.A.D."/>
        </authorList>
    </citation>
    <scope>NUCLEOTIDE SEQUENCE [LARGE SCALE GENOMIC DNA]</scope>
    <source>
        <strain evidence="1">232</strain>
        <tissue evidence="1">Head and thorax</tissue>
    </source>
</reference>
<organism evidence="1 2">
    <name type="scientific">Vespula maculifrons</name>
    <name type="common">Eastern yellow jacket</name>
    <name type="synonym">Wasp</name>
    <dbReference type="NCBI Taxonomy" id="7453"/>
    <lineage>
        <taxon>Eukaryota</taxon>
        <taxon>Metazoa</taxon>
        <taxon>Ecdysozoa</taxon>
        <taxon>Arthropoda</taxon>
        <taxon>Hexapoda</taxon>
        <taxon>Insecta</taxon>
        <taxon>Pterygota</taxon>
        <taxon>Neoptera</taxon>
        <taxon>Endopterygota</taxon>
        <taxon>Hymenoptera</taxon>
        <taxon>Apocrita</taxon>
        <taxon>Aculeata</taxon>
        <taxon>Vespoidea</taxon>
        <taxon>Vespidae</taxon>
        <taxon>Vespinae</taxon>
        <taxon>Vespula</taxon>
    </lineage>
</organism>
<protein>
    <submittedName>
        <fullName evidence="1">Uncharacterized protein</fullName>
    </submittedName>
</protein>
<keyword evidence="2" id="KW-1185">Reference proteome</keyword>
<proteinExistence type="predicted"/>
<accession>A0ABD2AYY7</accession>
<name>A0ABD2AYY7_VESMC</name>
<evidence type="ECO:0000313" key="2">
    <source>
        <dbReference type="Proteomes" id="UP001607303"/>
    </source>
</evidence>
<dbReference type="Proteomes" id="UP001607303">
    <property type="component" value="Unassembled WGS sequence"/>
</dbReference>
<dbReference type="AlphaFoldDB" id="A0ABD2AYY7"/>